<proteinExistence type="predicted"/>
<dbReference type="AlphaFoldDB" id="A0AAE3CL08"/>
<dbReference type="InterPro" id="IPR036282">
    <property type="entry name" value="Glutathione-S-Trfase_C_sf"/>
</dbReference>
<evidence type="ECO:0000313" key="3">
    <source>
        <dbReference type="Proteomes" id="UP001197378"/>
    </source>
</evidence>
<evidence type="ECO:0000259" key="1">
    <source>
        <dbReference type="Pfam" id="PF04399"/>
    </source>
</evidence>
<dbReference type="RefSeq" id="WP_215871003.1">
    <property type="nucleotide sequence ID" value="NZ_JAAXYO010000180.1"/>
</dbReference>
<dbReference type="InterPro" id="IPR007494">
    <property type="entry name" value="Glutaredoxin2_C"/>
</dbReference>
<feature type="domain" description="Glutaredoxin 2 C-terminal" evidence="1">
    <location>
        <begin position="94"/>
        <end position="217"/>
    </location>
</feature>
<sequence length="224" mass="25394">MSEPVLYFHWSDPQALRLRLLLGAKDCSYQAEARPLQDLAIAFDLGFARLPVLQIGERCWTGELSELPALDAALAGESLYTGILQAAEWQAFCQWRQDLDALLQRLLVPVQPAFAEISDDPEDLEYFRQESERRFAQSLEALANDRYGGYQQLAQRGRLPALAKLLAKQRFYVGRLSLIDLVLCADLQLLRLLDGVTLPLDLQYYFQRVAESCRVSLNSGMRPT</sequence>
<dbReference type="EMBL" id="JAAXYO010000180">
    <property type="protein sequence ID" value="MBU2789020.1"/>
    <property type="molecule type" value="Genomic_DNA"/>
</dbReference>
<dbReference type="Gene3D" id="1.20.1050.10">
    <property type="match status" value="1"/>
</dbReference>
<evidence type="ECO:0000313" key="2">
    <source>
        <dbReference type="EMBL" id="MBU2789020.1"/>
    </source>
</evidence>
<reference evidence="2" key="1">
    <citation type="journal article" date="2021" name="ISME J.">
        <title>Genomic evolution of the class Acidithiobacillia: deep-branching Proteobacteria living in extreme acidic conditions.</title>
        <authorList>
            <person name="Moya-Beltran A."/>
            <person name="Beard S."/>
            <person name="Rojas-Villalobos C."/>
            <person name="Issotta F."/>
            <person name="Gallardo Y."/>
            <person name="Ulloa R."/>
            <person name="Giaveno A."/>
            <person name="Degli Esposti M."/>
            <person name="Johnson D.B."/>
            <person name="Quatrini R."/>
        </authorList>
    </citation>
    <scope>NUCLEOTIDE SEQUENCE</scope>
    <source>
        <strain evidence="2">VAN18-1</strain>
    </source>
</reference>
<name>A0AAE3CL08_9PROT</name>
<accession>A0AAE3CL08</accession>
<comment type="caution">
    <text evidence="2">The sequence shown here is derived from an EMBL/GenBank/DDBJ whole genome shotgun (WGS) entry which is preliminary data.</text>
</comment>
<dbReference type="SUPFAM" id="SSF47616">
    <property type="entry name" value="GST C-terminal domain-like"/>
    <property type="match status" value="1"/>
</dbReference>
<gene>
    <name evidence="2" type="ORF">HFQ13_12540</name>
</gene>
<dbReference type="Pfam" id="PF04399">
    <property type="entry name" value="Glutaredoxin2_C"/>
    <property type="match status" value="1"/>
</dbReference>
<dbReference type="Proteomes" id="UP001197378">
    <property type="component" value="Unassembled WGS sequence"/>
</dbReference>
<keyword evidence="3" id="KW-1185">Reference proteome</keyword>
<protein>
    <submittedName>
        <fullName evidence="2">Glutathione S-transferase</fullName>
    </submittedName>
</protein>
<organism evidence="2 3">
    <name type="scientific">Igneacidithiobacillus copahuensis</name>
    <dbReference type="NCBI Taxonomy" id="2724909"/>
    <lineage>
        <taxon>Bacteria</taxon>
        <taxon>Pseudomonadati</taxon>
        <taxon>Pseudomonadota</taxon>
        <taxon>Acidithiobacillia</taxon>
        <taxon>Acidithiobacillales</taxon>
        <taxon>Acidithiobacillaceae</taxon>
        <taxon>Igneacidithiobacillus</taxon>
    </lineage>
</organism>